<dbReference type="EMBL" id="NRSZ01001054">
    <property type="protein sequence ID" value="PNY23736.1"/>
    <property type="molecule type" value="Genomic_DNA"/>
</dbReference>
<name>A0A2K3Q835_9HYPO</name>
<protein>
    <submittedName>
        <fullName evidence="2">Uncharacterized protein</fullName>
    </submittedName>
</protein>
<evidence type="ECO:0000256" key="1">
    <source>
        <dbReference type="SAM" id="MobiDB-lite"/>
    </source>
</evidence>
<reference evidence="2 3" key="1">
    <citation type="submission" date="2017-08" db="EMBL/GenBank/DDBJ databases">
        <title>Harnessing the power of phylogenomics to disentangle the directionality and signatures of interkingdom host jumping in the parasitic fungal genus Tolypocladium.</title>
        <authorList>
            <person name="Quandt C.A."/>
            <person name="Patterson W."/>
            <person name="Spatafora J.W."/>
        </authorList>
    </citation>
    <scope>NUCLEOTIDE SEQUENCE [LARGE SCALE GENOMIC DNA]</scope>
    <source>
        <strain evidence="2 3">CBS 113982</strain>
    </source>
</reference>
<proteinExistence type="predicted"/>
<accession>A0A2K3Q835</accession>
<keyword evidence="3" id="KW-1185">Reference proteome</keyword>
<evidence type="ECO:0000313" key="2">
    <source>
        <dbReference type="EMBL" id="PNY23736.1"/>
    </source>
</evidence>
<gene>
    <name evidence="2" type="ORF">TCAP_06345</name>
</gene>
<comment type="caution">
    <text evidence="2">The sequence shown here is derived from an EMBL/GenBank/DDBJ whole genome shotgun (WGS) entry which is preliminary data.</text>
</comment>
<organism evidence="2 3">
    <name type="scientific">Tolypocladium capitatum</name>
    <dbReference type="NCBI Taxonomy" id="45235"/>
    <lineage>
        <taxon>Eukaryota</taxon>
        <taxon>Fungi</taxon>
        <taxon>Dikarya</taxon>
        <taxon>Ascomycota</taxon>
        <taxon>Pezizomycotina</taxon>
        <taxon>Sordariomycetes</taxon>
        <taxon>Hypocreomycetidae</taxon>
        <taxon>Hypocreales</taxon>
        <taxon>Ophiocordycipitaceae</taxon>
        <taxon>Tolypocladium</taxon>
    </lineage>
</organism>
<feature type="compositionally biased region" description="Basic residues" evidence="1">
    <location>
        <begin position="84"/>
        <end position="99"/>
    </location>
</feature>
<sequence>MGPEGHSRNEKHEQCTQNSDVDTIMSMHVFRTVRLQVTQPWRPLRTSGRVNPTNGWHPGTTPHFLQRQPCPLHHTQRRPLPLTRRPRSQPDKRRRKHTNGRANCRGRETPAPTAAMLIKGTGHVARRKRSKMCTRRCFGAHRKGLSRTVEAAGYSLKCESNMSKDGAALPVRVGN</sequence>
<dbReference type="Proteomes" id="UP000236621">
    <property type="component" value="Unassembled WGS sequence"/>
</dbReference>
<dbReference type="AlphaFoldDB" id="A0A2K3Q835"/>
<evidence type="ECO:0000313" key="3">
    <source>
        <dbReference type="Proteomes" id="UP000236621"/>
    </source>
</evidence>
<feature type="region of interest" description="Disordered" evidence="1">
    <location>
        <begin position="44"/>
        <end position="108"/>
    </location>
</feature>